<dbReference type="EMBL" id="CAJNIZ010041558">
    <property type="protein sequence ID" value="CAE7615763.1"/>
    <property type="molecule type" value="Genomic_DNA"/>
</dbReference>
<comment type="caution">
    <text evidence="1">The sequence shown here is derived from an EMBL/GenBank/DDBJ whole genome shotgun (WGS) entry which is preliminary data.</text>
</comment>
<feature type="non-terminal residue" evidence="1">
    <location>
        <position position="1"/>
    </location>
</feature>
<proteinExistence type="predicted"/>
<evidence type="ECO:0000313" key="1">
    <source>
        <dbReference type="EMBL" id="CAE7615763.1"/>
    </source>
</evidence>
<dbReference type="Proteomes" id="UP000649617">
    <property type="component" value="Unassembled WGS sequence"/>
</dbReference>
<dbReference type="AlphaFoldDB" id="A0A812V5N5"/>
<gene>
    <name evidence="1" type="ORF">SPIL2461_LOCUS16182</name>
</gene>
<feature type="non-terminal residue" evidence="1">
    <location>
        <position position="59"/>
    </location>
</feature>
<evidence type="ECO:0000313" key="2">
    <source>
        <dbReference type="Proteomes" id="UP000649617"/>
    </source>
</evidence>
<name>A0A812V5N5_SYMPI</name>
<keyword evidence="2" id="KW-1185">Reference proteome</keyword>
<protein>
    <submittedName>
        <fullName evidence="1">Uncharacterized protein</fullName>
    </submittedName>
</protein>
<sequence>LTDATILQVQQQWFRSRSRRPPPCVDSCRGSVALLVLQNRRRPCLLLLRMGVLSRVSKK</sequence>
<accession>A0A812V5N5</accession>
<organism evidence="1 2">
    <name type="scientific">Symbiodinium pilosum</name>
    <name type="common">Dinoflagellate</name>
    <dbReference type="NCBI Taxonomy" id="2952"/>
    <lineage>
        <taxon>Eukaryota</taxon>
        <taxon>Sar</taxon>
        <taxon>Alveolata</taxon>
        <taxon>Dinophyceae</taxon>
        <taxon>Suessiales</taxon>
        <taxon>Symbiodiniaceae</taxon>
        <taxon>Symbiodinium</taxon>
    </lineage>
</organism>
<reference evidence="1" key="1">
    <citation type="submission" date="2021-02" db="EMBL/GenBank/DDBJ databases">
        <authorList>
            <person name="Dougan E. K."/>
            <person name="Rhodes N."/>
            <person name="Thang M."/>
            <person name="Chan C."/>
        </authorList>
    </citation>
    <scope>NUCLEOTIDE SEQUENCE</scope>
</reference>